<dbReference type="FunFam" id="3.30.1440.10:FF:000001">
    <property type="entry name" value="50S ribosomal protein L5"/>
    <property type="match status" value="1"/>
</dbReference>
<dbReference type="Pfam" id="PF00281">
    <property type="entry name" value="Ribosomal_L5"/>
    <property type="match status" value="1"/>
</dbReference>
<dbReference type="InterPro" id="IPR031309">
    <property type="entry name" value="Ribosomal_uL5_C"/>
</dbReference>
<evidence type="ECO:0000256" key="6">
    <source>
        <dbReference type="RuleBase" id="RU003930"/>
    </source>
</evidence>
<dbReference type="NCBIfam" id="NF000585">
    <property type="entry name" value="PRK00010.1"/>
    <property type="match status" value="1"/>
</dbReference>
<dbReference type="Gene3D" id="3.30.1440.10">
    <property type="match status" value="1"/>
</dbReference>
<evidence type="ECO:0000259" key="7">
    <source>
        <dbReference type="Pfam" id="PF00281"/>
    </source>
</evidence>
<dbReference type="GO" id="GO:0000049">
    <property type="term" value="F:tRNA binding"/>
    <property type="evidence" value="ECO:0007669"/>
    <property type="project" value="UniProtKB-UniRule"/>
</dbReference>
<evidence type="ECO:0000256" key="3">
    <source>
        <dbReference type="ARBA" id="ARBA00023274"/>
    </source>
</evidence>
<evidence type="ECO:0000256" key="1">
    <source>
        <dbReference type="ARBA" id="ARBA00008553"/>
    </source>
</evidence>
<dbReference type="EMBL" id="LCAH01000002">
    <property type="protein sequence ID" value="KKR87530.1"/>
    <property type="molecule type" value="Genomic_DNA"/>
</dbReference>
<comment type="similarity">
    <text evidence="1 5 6">Belongs to the universal ribosomal protein uL5 family.</text>
</comment>
<organism evidence="9 10">
    <name type="scientific">Candidatus Uhrbacteria bacterium GW2011_GWC2_41_11</name>
    <dbReference type="NCBI Taxonomy" id="1618985"/>
    <lineage>
        <taxon>Bacteria</taxon>
        <taxon>Candidatus Uhriibacteriota</taxon>
    </lineage>
</organism>
<dbReference type="GO" id="GO:0003735">
    <property type="term" value="F:structural constituent of ribosome"/>
    <property type="evidence" value="ECO:0007669"/>
    <property type="project" value="InterPro"/>
</dbReference>
<gene>
    <name evidence="5" type="primary">rplE</name>
    <name evidence="9" type="ORF">UU35_C0002G0031</name>
</gene>
<dbReference type="Pfam" id="PF00673">
    <property type="entry name" value="Ribosomal_L5_C"/>
    <property type="match status" value="1"/>
</dbReference>
<dbReference type="PROSITE" id="PS00358">
    <property type="entry name" value="RIBOSOMAL_L5"/>
    <property type="match status" value="1"/>
</dbReference>
<keyword evidence="5" id="KW-0820">tRNA-binding</keyword>
<proteinExistence type="inferred from homology"/>
<protein>
    <recommendedName>
        <fullName evidence="4 5">Large ribosomal subunit protein uL5</fullName>
    </recommendedName>
</protein>
<feature type="domain" description="Large ribosomal subunit protein uL5 C-terminal" evidence="8">
    <location>
        <begin position="84"/>
        <end position="176"/>
    </location>
</feature>
<dbReference type="AlphaFoldDB" id="A0A0G0WSW6"/>
<dbReference type="InterPro" id="IPR020930">
    <property type="entry name" value="Ribosomal_uL5_bac-type"/>
</dbReference>
<evidence type="ECO:0000259" key="8">
    <source>
        <dbReference type="Pfam" id="PF00673"/>
    </source>
</evidence>
<sequence length="182" mass="20980">MKLQVYYKEQMVPVIMKEHGYQNRLAVPRFTKITLNVGLGQGIKDAKYLEAAEQTLRRISGQQPVKTRARLSISNFKIRKGMIIGMKVTMRGKRMWNFLEKLIKITLPRVRDFRGLPSDAFDRQGNYSIGMREHMAFPEIRPDEIETIHGLEITIGTNAKTQKEGKILLDAIGFPFKKSEKN</sequence>
<dbReference type="InterPro" id="IPR002132">
    <property type="entry name" value="Ribosomal_uL5"/>
</dbReference>
<dbReference type="GO" id="GO:0005840">
    <property type="term" value="C:ribosome"/>
    <property type="evidence" value="ECO:0007669"/>
    <property type="project" value="UniProtKB-KW"/>
</dbReference>
<reference evidence="9 10" key="1">
    <citation type="journal article" date="2015" name="Nature">
        <title>rRNA introns, odd ribosomes, and small enigmatic genomes across a large radiation of phyla.</title>
        <authorList>
            <person name="Brown C.T."/>
            <person name="Hug L.A."/>
            <person name="Thomas B.C."/>
            <person name="Sharon I."/>
            <person name="Castelle C.J."/>
            <person name="Singh A."/>
            <person name="Wilkins M.J."/>
            <person name="Williams K.H."/>
            <person name="Banfield J.F."/>
        </authorList>
    </citation>
    <scope>NUCLEOTIDE SEQUENCE [LARGE SCALE GENOMIC DNA]</scope>
</reference>
<comment type="subunit">
    <text evidence="5">Part of the 50S ribosomal subunit; part of the 5S rRNA/L5/L18/L25 subcomplex. Contacts the 5S rRNA and the P site tRNA. Forms a bridge to the 30S subunit in the 70S ribosome.</text>
</comment>
<evidence type="ECO:0000313" key="9">
    <source>
        <dbReference type="EMBL" id="KKR87530.1"/>
    </source>
</evidence>
<comment type="caution">
    <text evidence="9">The sequence shown here is derived from an EMBL/GenBank/DDBJ whole genome shotgun (WGS) entry which is preliminary data.</text>
</comment>
<keyword evidence="3 5" id="KW-0687">Ribonucleoprotein</keyword>
<dbReference type="PIRSF" id="PIRSF002161">
    <property type="entry name" value="Ribosomal_L5"/>
    <property type="match status" value="1"/>
</dbReference>
<dbReference type="GO" id="GO:0006412">
    <property type="term" value="P:translation"/>
    <property type="evidence" value="ECO:0007669"/>
    <property type="project" value="UniProtKB-UniRule"/>
</dbReference>
<comment type="function">
    <text evidence="5">This is 1 of the proteins that bind and probably mediate the attachment of the 5S RNA into the large ribosomal subunit, where it forms part of the central protuberance. In the 70S ribosome it contacts protein S13 of the 30S subunit (bridge B1b), connecting the 2 subunits; this bridge is implicated in subunit movement. Contacts the P site tRNA; the 5S rRNA and some of its associated proteins might help stabilize positioning of ribosome-bound tRNAs.</text>
</comment>
<feature type="domain" description="Large ribosomal subunit protein uL5 N-terminal" evidence="7">
    <location>
        <begin position="23"/>
        <end position="79"/>
    </location>
</feature>
<dbReference type="InterPro" id="IPR031310">
    <property type="entry name" value="Ribosomal_uL5_N"/>
</dbReference>
<dbReference type="Proteomes" id="UP000034616">
    <property type="component" value="Unassembled WGS sequence"/>
</dbReference>
<evidence type="ECO:0000256" key="2">
    <source>
        <dbReference type="ARBA" id="ARBA00022980"/>
    </source>
</evidence>
<name>A0A0G0WSW6_9BACT</name>
<keyword evidence="2 5" id="KW-0689">Ribosomal protein</keyword>
<accession>A0A0G0WSW6</accession>
<keyword evidence="5" id="KW-0694">RNA-binding</keyword>
<dbReference type="GO" id="GO:0019843">
    <property type="term" value="F:rRNA binding"/>
    <property type="evidence" value="ECO:0007669"/>
    <property type="project" value="UniProtKB-UniRule"/>
</dbReference>
<dbReference type="SUPFAM" id="SSF55282">
    <property type="entry name" value="RL5-like"/>
    <property type="match status" value="1"/>
</dbReference>
<evidence type="ECO:0000313" key="10">
    <source>
        <dbReference type="Proteomes" id="UP000034616"/>
    </source>
</evidence>
<dbReference type="GO" id="GO:1990904">
    <property type="term" value="C:ribonucleoprotein complex"/>
    <property type="evidence" value="ECO:0007669"/>
    <property type="project" value="UniProtKB-KW"/>
</dbReference>
<dbReference type="PATRIC" id="fig|1618985.3.peg.184"/>
<evidence type="ECO:0000256" key="4">
    <source>
        <dbReference type="ARBA" id="ARBA00035245"/>
    </source>
</evidence>
<evidence type="ECO:0000256" key="5">
    <source>
        <dbReference type="HAMAP-Rule" id="MF_01333"/>
    </source>
</evidence>
<keyword evidence="5" id="KW-0699">rRNA-binding</keyword>
<dbReference type="InterPro" id="IPR022803">
    <property type="entry name" value="Ribosomal_uL5_dom_sf"/>
</dbReference>
<dbReference type="HAMAP" id="MF_01333_B">
    <property type="entry name" value="Ribosomal_uL5_B"/>
    <property type="match status" value="1"/>
</dbReference>
<dbReference type="InterPro" id="IPR020929">
    <property type="entry name" value="Ribosomal_uL5_CS"/>
</dbReference>
<dbReference type="PANTHER" id="PTHR11994">
    <property type="entry name" value="60S RIBOSOMAL PROTEIN L11-RELATED"/>
    <property type="match status" value="1"/>
</dbReference>